<dbReference type="Proteomes" id="UP000011704">
    <property type="component" value="Unassembled WGS sequence"/>
</dbReference>
<keyword evidence="3" id="KW-1185">Reference proteome</keyword>
<keyword evidence="1" id="KW-0472">Membrane</keyword>
<dbReference type="HOGENOM" id="CLU_2618410_0_0_0"/>
<evidence type="ECO:0000313" key="2">
    <source>
        <dbReference type="EMBL" id="CCQ90106.1"/>
    </source>
</evidence>
<dbReference type="STRING" id="1266370.NITGR_250019"/>
<gene>
    <name evidence="2" type="ORF">NITGR_250019</name>
</gene>
<evidence type="ECO:0000313" key="3">
    <source>
        <dbReference type="Proteomes" id="UP000011704"/>
    </source>
</evidence>
<evidence type="ECO:0000256" key="1">
    <source>
        <dbReference type="SAM" id="Phobius"/>
    </source>
</evidence>
<reference evidence="2 3" key="1">
    <citation type="journal article" date="2013" name="Front. Microbiol.">
        <title>The genome of Nitrospina gracilis illuminates the metabolism and evolution of the major marine nitrite oxidizer.</title>
        <authorList>
            <person name="Luecker S."/>
            <person name="Nowka B."/>
            <person name="Rattei T."/>
            <person name="Spieck E."/>
            <person name="and Daims H."/>
        </authorList>
    </citation>
    <scope>NUCLEOTIDE SEQUENCE [LARGE SCALE GENOMIC DNA]</scope>
    <source>
        <strain evidence="2 3">3/211</strain>
    </source>
</reference>
<dbReference type="InParanoid" id="M1YWR0"/>
<accession>M1YWR0</accession>
<keyword evidence="1" id="KW-1133">Transmembrane helix</keyword>
<sequence length="78" mass="9081">MRQNLNAKHSLPLDVRSLSGFGYHFAMFLWLWFLNRPETLVSITYLILNDPKVSLVFRRLFSVMNALQGAWNELDGLP</sequence>
<keyword evidence="1" id="KW-0812">Transmembrane</keyword>
<comment type="caution">
    <text evidence="2">The sequence shown here is derived from an EMBL/GenBank/DDBJ whole genome shotgun (WGS) entry which is preliminary data.</text>
</comment>
<evidence type="ECO:0008006" key="4">
    <source>
        <dbReference type="Google" id="ProtNLM"/>
    </source>
</evidence>
<feature type="transmembrane region" description="Helical" evidence="1">
    <location>
        <begin position="15"/>
        <end position="34"/>
    </location>
</feature>
<protein>
    <recommendedName>
        <fullName evidence="4">Transposase</fullName>
    </recommendedName>
</protein>
<proteinExistence type="predicted"/>
<dbReference type="EMBL" id="CAQJ01000028">
    <property type="protein sequence ID" value="CCQ90106.1"/>
    <property type="molecule type" value="Genomic_DNA"/>
</dbReference>
<name>M1YWR0_NITG3</name>
<dbReference type="AlphaFoldDB" id="M1YWR0"/>
<organism evidence="2 3">
    <name type="scientific">Nitrospina gracilis (strain 3/211)</name>
    <dbReference type="NCBI Taxonomy" id="1266370"/>
    <lineage>
        <taxon>Bacteria</taxon>
        <taxon>Pseudomonadati</taxon>
        <taxon>Nitrospinota/Tectimicrobiota group</taxon>
        <taxon>Nitrospinota</taxon>
        <taxon>Nitrospinia</taxon>
        <taxon>Nitrospinales</taxon>
        <taxon>Nitrospinaceae</taxon>
        <taxon>Nitrospina</taxon>
    </lineage>
</organism>